<dbReference type="OrthoDB" id="3437960at2759"/>
<dbReference type="KEGG" id="foc:113210494"/>
<evidence type="ECO:0000256" key="7">
    <source>
        <dbReference type="ARBA" id="ARBA00023242"/>
    </source>
</evidence>
<dbReference type="InterPro" id="IPR036236">
    <property type="entry name" value="Znf_C2H2_sf"/>
</dbReference>
<dbReference type="GO" id="GO:0000978">
    <property type="term" value="F:RNA polymerase II cis-regulatory region sequence-specific DNA binding"/>
    <property type="evidence" value="ECO:0007669"/>
    <property type="project" value="TreeGrafter"/>
</dbReference>
<sequence length="263" mass="29216">MWSSGMDGVLLDLRQKRGSADIEDETRDCDDPQDSAHDNCPTALHSTGLENGSSQRLPLNCPDCGKSFSHSSSLKRHSRTHTGVRPFICSICNKGFHYKNNLQDHARTHTGEKPFKCPDCGQSFAQSSTLNRHIGTHGKDKTCLVCGKAFVKLGLLQKHYSSHFQKGDFKLPLVEGISSEQKKELSNLRYNDSALKSLQNLSCVKCGTKFDRAADLQQHFWTHVGEGQALLYELATISGLLNMLELIKKGNFQMAHDLQAPSK</sequence>
<dbReference type="PANTHER" id="PTHR23235:SF120">
    <property type="entry name" value="KRUPPEL-LIKE FACTOR 15"/>
    <property type="match status" value="1"/>
</dbReference>
<dbReference type="SUPFAM" id="SSF57667">
    <property type="entry name" value="beta-beta-alpha zinc fingers"/>
    <property type="match status" value="3"/>
</dbReference>
<name>A0A6J1T0T0_FRAOC</name>
<evidence type="ECO:0000256" key="4">
    <source>
        <dbReference type="ARBA" id="ARBA00022771"/>
    </source>
</evidence>
<comment type="subcellular location">
    <subcellularLocation>
        <location evidence="1">Nucleus</location>
    </subcellularLocation>
</comment>
<dbReference type="PROSITE" id="PS50157">
    <property type="entry name" value="ZINC_FINGER_C2H2_2"/>
    <property type="match status" value="5"/>
</dbReference>
<dbReference type="SMART" id="SM00355">
    <property type="entry name" value="ZnF_C2H2"/>
    <property type="match status" value="5"/>
</dbReference>
<dbReference type="PANTHER" id="PTHR23235">
    <property type="entry name" value="KRUEPPEL-LIKE TRANSCRIPTION FACTOR"/>
    <property type="match status" value="1"/>
</dbReference>
<feature type="domain" description="C2H2-type" evidence="10">
    <location>
        <begin position="59"/>
        <end position="86"/>
    </location>
</feature>
<feature type="domain" description="C2H2-type" evidence="10">
    <location>
        <begin position="115"/>
        <end position="142"/>
    </location>
</feature>
<dbReference type="Proteomes" id="UP000504606">
    <property type="component" value="Unplaced"/>
</dbReference>
<accession>A0A6J1T0T0</accession>
<gene>
    <name evidence="12" type="primary">LOC113210494</name>
</gene>
<dbReference type="GO" id="GO:0008270">
    <property type="term" value="F:zinc ion binding"/>
    <property type="evidence" value="ECO:0007669"/>
    <property type="project" value="UniProtKB-KW"/>
</dbReference>
<dbReference type="GO" id="GO:0000981">
    <property type="term" value="F:DNA-binding transcription factor activity, RNA polymerase II-specific"/>
    <property type="evidence" value="ECO:0007669"/>
    <property type="project" value="TreeGrafter"/>
</dbReference>
<keyword evidence="4 8" id="KW-0863">Zinc-finger</keyword>
<feature type="region of interest" description="Disordered" evidence="9">
    <location>
        <begin position="22"/>
        <end position="52"/>
    </location>
</feature>
<keyword evidence="11" id="KW-1185">Reference proteome</keyword>
<evidence type="ECO:0000256" key="1">
    <source>
        <dbReference type="ARBA" id="ARBA00004123"/>
    </source>
</evidence>
<evidence type="ECO:0000256" key="9">
    <source>
        <dbReference type="SAM" id="MobiDB-lite"/>
    </source>
</evidence>
<dbReference type="RefSeq" id="XP_026284306.1">
    <property type="nucleotide sequence ID" value="XM_026428521.2"/>
</dbReference>
<evidence type="ECO:0000259" key="10">
    <source>
        <dbReference type="PROSITE" id="PS50157"/>
    </source>
</evidence>
<evidence type="ECO:0000256" key="8">
    <source>
        <dbReference type="PROSITE-ProRule" id="PRU00042"/>
    </source>
</evidence>
<keyword evidence="3" id="KW-0677">Repeat</keyword>
<reference evidence="12" key="1">
    <citation type="submission" date="2025-08" db="UniProtKB">
        <authorList>
            <consortium name="RefSeq"/>
        </authorList>
    </citation>
    <scope>IDENTIFICATION</scope>
    <source>
        <tissue evidence="12">Whole organism</tissue>
    </source>
</reference>
<dbReference type="GeneID" id="113210494"/>
<dbReference type="Gene3D" id="3.30.160.60">
    <property type="entry name" value="Classic Zinc Finger"/>
    <property type="match status" value="4"/>
</dbReference>
<dbReference type="FunFam" id="3.30.160.60:FF:000275">
    <property type="entry name" value="zinc finger protein 90 homolog"/>
    <property type="match status" value="1"/>
</dbReference>
<dbReference type="InterPro" id="IPR013087">
    <property type="entry name" value="Znf_C2H2_type"/>
</dbReference>
<organism evidence="11 12">
    <name type="scientific">Frankliniella occidentalis</name>
    <name type="common">Western flower thrips</name>
    <name type="synonym">Euthrips occidentalis</name>
    <dbReference type="NCBI Taxonomy" id="133901"/>
    <lineage>
        <taxon>Eukaryota</taxon>
        <taxon>Metazoa</taxon>
        <taxon>Ecdysozoa</taxon>
        <taxon>Arthropoda</taxon>
        <taxon>Hexapoda</taxon>
        <taxon>Insecta</taxon>
        <taxon>Pterygota</taxon>
        <taxon>Neoptera</taxon>
        <taxon>Paraneoptera</taxon>
        <taxon>Thysanoptera</taxon>
        <taxon>Terebrantia</taxon>
        <taxon>Thripoidea</taxon>
        <taxon>Thripidae</taxon>
        <taxon>Frankliniella</taxon>
    </lineage>
</organism>
<evidence type="ECO:0000256" key="6">
    <source>
        <dbReference type="ARBA" id="ARBA00023125"/>
    </source>
</evidence>
<dbReference type="Pfam" id="PF00096">
    <property type="entry name" value="zf-C2H2"/>
    <property type="match status" value="4"/>
</dbReference>
<evidence type="ECO:0000313" key="11">
    <source>
        <dbReference type="Proteomes" id="UP000504606"/>
    </source>
</evidence>
<evidence type="ECO:0000313" key="12">
    <source>
        <dbReference type="RefSeq" id="XP_026284306.1"/>
    </source>
</evidence>
<proteinExistence type="predicted"/>
<dbReference type="PROSITE" id="PS00028">
    <property type="entry name" value="ZINC_FINGER_C2H2_1"/>
    <property type="match status" value="5"/>
</dbReference>
<dbReference type="FunFam" id="3.30.160.60:FF:000624">
    <property type="entry name" value="zinc finger protein 697"/>
    <property type="match status" value="1"/>
</dbReference>
<keyword evidence="7" id="KW-0539">Nucleus</keyword>
<dbReference type="AlphaFoldDB" id="A0A6J1T0T0"/>
<protein>
    <submittedName>
        <fullName evidence="12">Zinc finger protein 572-like</fullName>
    </submittedName>
</protein>
<feature type="domain" description="C2H2-type" evidence="10">
    <location>
        <begin position="141"/>
        <end position="168"/>
    </location>
</feature>
<feature type="compositionally biased region" description="Acidic residues" evidence="9">
    <location>
        <begin position="22"/>
        <end position="33"/>
    </location>
</feature>
<feature type="domain" description="C2H2-type" evidence="10">
    <location>
        <begin position="87"/>
        <end position="114"/>
    </location>
</feature>
<keyword evidence="6" id="KW-0238">DNA-binding</keyword>
<dbReference type="FunFam" id="3.30.160.60:FF:002343">
    <property type="entry name" value="Zinc finger protein 33A"/>
    <property type="match status" value="1"/>
</dbReference>
<keyword evidence="5" id="KW-0862">Zinc</keyword>
<evidence type="ECO:0000256" key="5">
    <source>
        <dbReference type="ARBA" id="ARBA00022833"/>
    </source>
</evidence>
<evidence type="ECO:0000256" key="3">
    <source>
        <dbReference type="ARBA" id="ARBA00022737"/>
    </source>
</evidence>
<feature type="domain" description="C2H2-type" evidence="10">
    <location>
        <begin position="201"/>
        <end position="228"/>
    </location>
</feature>
<keyword evidence="2" id="KW-0479">Metal-binding</keyword>
<dbReference type="GO" id="GO:0005634">
    <property type="term" value="C:nucleus"/>
    <property type="evidence" value="ECO:0007669"/>
    <property type="project" value="UniProtKB-SubCell"/>
</dbReference>
<evidence type="ECO:0000256" key="2">
    <source>
        <dbReference type="ARBA" id="ARBA00022723"/>
    </source>
</evidence>